<dbReference type="RefSeq" id="WP_125674730.1">
    <property type="nucleotide sequence ID" value="NZ_JBHTOI010000005.1"/>
</dbReference>
<dbReference type="InterPro" id="IPR029062">
    <property type="entry name" value="Class_I_gatase-like"/>
</dbReference>
<dbReference type="CDD" id="cd01741">
    <property type="entry name" value="GATase1_1"/>
    <property type="match status" value="1"/>
</dbReference>
<evidence type="ECO:0000313" key="2">
    <source>
        <dbReference type="EMBL" id="MFD1417549.1"/>
    </source>
</evidence>
<dbReference type="Gene3D" id="3.40.50.880">
    <property type="match status" value="1"/>
</dbReference>
<dbReference type="PANTHER" id="PTHR42695">
    <property type="entry name" value="GLUTAMINE AMIDOTRANSFERASE YLR126C-RELATED"/>
    <property type="match status" value="1"/>
</dbReference>
<dbReference type="EMBL" id="JBHTOI010000005">
    <property type="protein sequence ID" value="MFD1417549.1"/>
    <property type="molecule type" value="Genomic_DNA"/>
</dbReference>
<gene>
    <name evidence="2" type="ORF">ACFQ42_02085</name>
</gene>
<dbReference type="InterPro" id="IPR044992">
    <property type="entry name" value="ChyE-like"/>
</dbReference>
<comment type="caution">
    <text evidence="2">The sequence shown here is derived from an EMBL/GenBank/DDBJ whole genome shotgun (WGS) entry which is preliminary data.</text>
</comment>
<organism evidence="2 3">
    <name type="scientific">Companilactobacillus keshanensis</name>
    <dbReference type="NCBI Taxonomy" id="2486003"/>
    <lineage>
        <taxon>Bacteria</taxon>
        <taxon>Bacillati</taxon>
        <taxon>Bacillota</taxon>
        <taxon>Bacilli</taxon>
        <taxon>Lactobacillales</taxon>
        <taxon>Lactobacillaceae</taxon>
        <taxon>Companilactobacillus</taxon>
    </lineage>
</organism>
<keyword evidence="3" id="KW-1185">Reference proteome</keyword>
<sequence length="222" mass="25171">MRINVLQHTPNEGPGAIKAWAHLHGHEIYVYHPYAFGGILPNAEETDMLVILGGPMSPNDNIDWIKNERELIKQLLDKNTPMFGVCYGAQQISKTLGYSVSKSPAKEVGWAPVYLQTQEIPEIPDKMMALHWHEEMFDVPEEAKLLFSSDLLKNQGFVMNHRIIGLQFHFEAQTADVKEIAVNDGDYAVGSQLNQTSEEIMNYSVPEENKIVLFKLLDYITE</sequence>
<reference evidence="3" key="1">
    <citation type="journal article" date="2019" name="Int. J. Syst. Evol. Microbiol.">
        <title>The Global Catalogue of Microorganisms (GCM) 10K type strain sequencing project: providing services to taxonomists for standard genome sequencing and annotation.</title>
        <authorList>
            <consortium name="The Broad Institute Genomics Platform"/>
            <consortium name="The Broad Institute Genome Sequencing Center for Infectious Disease"/>
            <person name="Wu L."/>
            <person name="Ma J."/>
        </authorList>
    </citation>
    <scope>NUCLEOTIDE SEQUENCE [LARGE SCALE GENOMIC DNA]</scope>
    <source>
        <strain evidence="3">CCM 8936</strain>
    </source>
</reference>
<proteinExistence type="predicted"/>
<feature type="domain" description="Glutamine amidotransferase" evidence="1">
    <location>
        <begin position="43"/>
        <end position="174"/>
    </location>
</feature>
<evidence type="ECO:0000259" key="1">
    <source>
        <dbReference type="Pfam" id="PF00117"/>
    </source>
</evidence>
<dbReference type="Pfam" id="PF00117">
    <property type="entry name" value="GATase"/>
    <property type="match status" value="1"/>
</dbReference>
<dbReference type="PANTHER" id="PTHR42695:SF5">
    <property type="entry name" value="GLUTAMINE AMIDOTRANSFERASE YLR126C-RELATED"/>
    <property type="match status" value="1"/>
</dbReference>
<evidence type="ECO:0000313" key="3">
    <source>
        <dbReference type="Proteomes" id="UP001597251"/>
    </source>
</evidence>
<dbReference type="SUPFAM" id="SSF52317">
    <property type="entry name" value="Class I glutamine amidotransferase-like"/>
    <property type="match status" value="1"/>
</dbReference>
<name>A0ABW4BQU1_9LACO</name>
<dbReference type="Proteomes" id="UP001597251">
    <property type="component" value="Unassembled WGS sequence"/>
</dbReference>
<accession>A0ABW4BQU1</accession>
<dbReference type="InterPro" id="IPR017926">
    <property type="entry name" value="GATASE"/>
</dbReference>
<keyword evidence="2" id="KW-0315">Glutamine amidotransferase</keyword>
<protein>
    <submittedName>
        <fullName evidence="2">Type 1 glutamine amidotransferase</fullName>
    </submittedName>
</protein>
<dbReference type="PROSITE" id="PS51273">
    <property type="entry name" value="GATASE_TYPE_1"/>
    <property type="match status" value="1"/>
</dbReference>